<dbReference type="Proteomes" id="UP000219994">
    <property type="component" value="Unassembled WGS sequence"/>
</dbReference>
<gene>
    <name evidence="7" type="ORF">B5766_09940</name>
</gene>
<name>A0A2A6FPT9_9MICO</name>
<dbReference type="InterPro" id="IPR025997">
    <property type="entry name" value="SBP_2_dom"/>
</dbReference>
<accession>A0A2A6FPT9</accession>
<dbReference type="Pfam" id="PF13407">
    <property type="entry name" value="Peripla_BP_4"/>
    <property type="match status" value="1"/>
</dbReference>
<feature type="region of interest" description="Disordered" evidence="4">
    <location>
        <begin position="300"/>
        <end position="322"/>
    </location>
</feature>
<evidence type="ECO:0000259" key="6">
    <source>
        <dbReference type="Pfam" id="PF13407"/>
    </source>
</evidence>
<dbReference type="PROSITE" id="PS51257">
    <property type="entry name" value="PROKAR_LIPOPROTEIN"/>
    <property type="match status" value="1"/>
</dbReference>
<evidence type="ECO:0000256" key="4">
    <source>
        <dbReference type="SAM" id="MobiDB-lite"/>
    </source>
</evidence>
<feature type="compositionally biased region" description="Polar residues" evidence="4">
    <location>
        <begin position="305"/>
        <end position="322"/>
    </location>
</feature>
<dbReference type="EMBL" id="NAEP01000048">
    <property type="protein sequence ID" value="PDQ34700.1"/>
    <property type="molecule type" value="Genomic_DNA"/>
</dbReference>
<evidence type="ECO:0000256" key="1">
    <source>
        <dbReference type="ARBA" id="ARBA00004196"/>
    </source>
</evidence>
<reference evidence="8" key="1">
    <citation type="submission" date="2017-03" db="EMBL/GenBank/DDBJ databases">
        <authorList>
            <person name="Lund M.B."/>
        </authorList>
    </citation>
    <scope>NUCLEOTIDE SEQUENCE [LARGE SCALE GENOMIC DNA]</scope>
</reference>
<feature type="signal peptide" evidence="5">
    <location>
        <begin position="1"/>
        <end position="24"/>
    </location>
</feature>
<dbReference type="AlphaFoldDB" id="A0A2A6FPT9"/>
<evidence type="ECO:0000313" key="8">
    <source>
        <dbReference type="Proteomes" id="UP000219994"/>
    </source>
</evidence>
<dbReference type="PANTHER" id="PTHR46847">
    <property type="entry name" value="D-ALLOSE-BINDING PERIPLASMIC PROTEIN-RELATED"/>
    <property type="match status" value="1"/>
</dbReference>
<comment type="caution">
    <text evidence="7">The sequence shown here is derived from an EMBL/GenBank/DDBJ whole genome shotgun (WGS) entry which is preliminary data.</text>
</comment>
<evidence type="ECO:0000313" key="7">
    <source>
        <dbReference type="EMBL" id="PDQ34700.1"/>
    </source>
</evidence>
<evidence type="ECO:0000256" key="3">
    <source>
        <dbReference type="ARBA" id="ARBA00022729"/>
    </source>
</evidence>
<proteinExistence type="inferred from homology"/>
<evidence type="ECO:0000256" key="2">
    <source>
        <dbReference type="ARBA" id="ARBA00007639"/>
    </source>
</evidence>
<comment type="similarity">
    <text evidence="2">Belongs to the bacterial solute-binding protein 2 family.</text>
</comment>
<comment type="subcellular location">
    <subcellularLocation>
        <location evidence="1">Cell envelope</location>
    </subcellularLocation>
</comment>
<dbReference type="GO" id="GO:0030313">
    <property type="term" value="C:cell envelope"/>
    <property type="evidence" value="ECO:0007669"/>
    <property type="project" value="UniProtKB-SubCell"/>
</dbReference>
<feature type="domain" description="Periplasmic binding protein" evidence="6">
    <location>
        <begin position="43"/>
        <end position="304"/>
    </location>
</feature>
<evidence type="ECO:0000256" key="5">
    <source>
        <dbReference type="SAM" id="SignalP"/>
    </source>
</evidence>
<sequence>MKIRRYFAGLPAALTAIILLTSCAAPGGTSTAPSGSSSKALSIGFFGASAANSFNQAVFKGVKEAAVADGSTATFVDGNFSGPQQVQQINDAITSKQFDIIIISANDNLVVQDPLERAIKAGITVVVEFTPVGPNFDSIEPQIPGAISIVDPPVGNGKALGQLGIQACATVTGTCNVAYLEGFRSLPLDNARTAAVLSTLKAAPNINVVGTAEGGYTTDQGRTAFQNISQANPNINVVIGSSQAIAGAVGVADKSKNIKFVANGAPKSGVEAVKSGKWFAIYALDVVANGRKAAELGLGKARGQSVPTATRESDLAPNNSIGTKDALEKANFSSGYDD</sequence>
<protein>
    <submittedName>
        <fullName evidence="7">Sugar ABC transporter substrate-binding protein</fullName>
    </submittedName>
</protein>
<dbReference type="Gene3D" id="3.40.50.2300">
    <property type="match status" value="2"/>
</dbReference>
<keyword evidence="3 5" id="KW-0732">Signal</keyword>
<feature type="chain" id="PRO_5018227355" evidence="5">
    <location>
        <begin position="25"/>
        <end position="338"/>
    </location>
</feature>
<dbReference type="PANTHER" id="PTHR46847:SF2">
    <property type="entry name" value="ABC TRANSPORTER SUGAR-BINDING PROTEIN"/>
    <property type="match status" value="1"/>
</dbReference>
<dbReference type="SUPFAM" id="SSF53822">
    <property type="entry name" value="Periplasmic binding protein-like I"/>
    <property type="match status" value="1"/>
</dbReference>
<organism evidence="7 8">
    <name type="scientific">Candidatus Lumbricidiphila eiseniae</name>
    <dbReference type="NCBI Taxonomy" id="1969409"/>
    <lineage>
        <taxon>Bacteria</taxon>
        <taxon>Bacillati</taxon>
        <taxon>Actinomycetota</taxon>
        <taxon>Actinomycetes</taxon>
        <taxon>Micrococcales</taxon>
        <taxon>Microbacteriaceae</taxon>
        <taxon>Candidatus Lumbricidiphila</taxon>
    </lineage>
</organism>
<dbReference type="CDD" id="cd01536">
    <property type="entry name" value="PBP1_ABC_sugar_binding-like"/>
    <property type="match status" value="1"/>
</dbReference>
<dbReference type="InterPro" id="IPR028082">
    <property type="entry name" value="Peripla_BP_I"/>
</dbReference>
<dbReference type="GO" id="GO:0030246">
    <property type="term" value="F:carbohydrate binding"/>
    <property type="evidence" value="ECO:0007669"/>
    <property type="project" value="UniProtKB-ARBA"/>
</dbReference>